<keyword evidence="2" id="KW-0472">Membrane</keyword>
<feature type="transmembrane region" description="Helical" evidence="2">
    <location>
        <begin position="47"/>
        <end position="65"/>
    </location>
</feature>
<comment type="caution">
    <text evidence="3">The sequence shown here is derived from an EMBL/GenBank/DDBJ whole genome shotgun (WGS) entry which is preliminary data.</text>
</comment>
<evidence type="ECO:0000256" key="1">
    <source>
        <dbReference type="SAM" id="MobiDB-lite"/>
    </source>
</evidence>
<feature type="transmembrane region" description="Helical" evidence="2">
    <location>
        <begin position="177"/>
        <end position="197"/>
    </location>
</feature>
<evidence type="ECO:0000313" key="3">
    <source>
        <dbReference type="EMBL" id="SCL85698.1"/>
    </source>
</evidence>
<dbReference type="Pfam" id="PF13425">
    <property type="entry name" value="O-antigen_lig"/>
    <property type="match status" value="1"/>
</dbReference>
<evidence type="ECO:0000313" key="4">
    <source>
        <dbReference type="Proteomes" id="UP000242164"/>
    </source>
</evidence>
<dbReference type="EMBL" id="FMIK01000017">
    <property type="protein sequence ID" value="SCL85698.1"/>
    <property type="molecule type" value="Genomic_DNA"/>
</dbReference>
<feature type="transmembrane region" description="Helical" evidence="2">
    <location>
        <begin position="263"/>
        <end position="282"/>
    </location>
</feature>
<keyword evidence="2" id="KW-0812">Transmembrane</keyword>
<evidence type="ECO:0000256" key="2">
    <source>
        <dbReference type="SAM" id="Phobius"/>
    </source>
</evidence>
<proteinExistence type="predicted"/>
<dbReference type="Proteomes" id="UP000242164">
    <property type="component" value="Unassembled WGS sequence"/>
</dbReference>
<protein>
    <recommendedName>
        <fullName evidence="5">O-antigen ligase domain-containing protein</fullName>
    </recommendedName>
</protein>
<reference evidence="3 4" key="1">
    <citation type="submission" date="2016-08" db="EMBL/GenBank/DDBJ databases">
        <authorList>
            <person name="Loux V."/>
            <person name="Rue O."/>
        </authorList>
    </citation>
    <scope>NUCLEOTIDE SEQUENCE [LARGE SCALE GENOMIC DNA]</scope>
    <source>
        <strain evidence="3 4">AFSSA_08CEB44bac</strain>
    </source>
</reference>
<feature type="transmembrane region" description="Helical" evidence="2">
    <location>
        <begin position="20"/>
        <end position="41"/>
    </location>
</feature>
<feature type="region of interest" description="Disordered" evidence="1">
    <location>
        <begin position="309"/>
        <end position="328"/>
    </location>
</feature>
<feature type="transmembrane region" description="Helical" evidence="2">
    <location>
        <begin position="422"/>
        <end position="439"/>
    </location>
</feature>
<evidence type="ECO:0008006" key="5">
    <source>
        <dbReference type="Google" id="ProtNLM"/>
    </source>
</evidence>
<dbReference type="InterPro" id="IPR049504">
    <property type="entry name" value="O-antigen_lig"/>
</dbReference>
<feature type="transmembrane region" description="Helical" evidence="2">
    <location>
        <begin position="77"/>
        <end position="96"/>
    </location>
</feature>
<accession>A0AAX2CD28</accession>
<organism evidence="3 4">
    <name type="scientific">Bacillus cytotoxicus</name>
    <dbReference type="NCBI Taxonomy" id="580165"/>
    <lineage>
        <taxon>Bacteria</taxon>
        <taxon>Bacillati</taxon>
        <taxon>Bacillota</taxon>
        <taxon>Bacilli</taxon>
        <taxon>Bacillales</taxon>
        <taxon>Bacillaceae</taxon>
        <taxon>Bacillus</taxon>
        <taxon>Bacillus cereus group</taxon>
    </lineage>
</organism>
<feature type="compositionally biased region" description="Basic and acidic residues" evidence="1">
    <location>
        <begin position="309"/>
        <end position="326"/>
    </location>
</feature>
<feature type="transmembrane region" description="Helical" evidence="2">
    <location>
        <begin position="139"/>
        <end position="157"/>
    </location>
</feature>
<feature type="transmembrane region" description="Helical" evidence="2">
    <location>
        <begin position="231"/>
        <end position="251"/>
    </location>
</feature>
<feature type="transmembrane region" description="Helical" evidence="2">
    <location>
        <begin position="209"/>
        <end position="225"/>
    </location>
</feature>
<name>A0AAX2CD28_9BACI</name>
<keyword evidence="2" id="KW-1133">Transmembrane helix</keyword>
<feature type="transmembrane region" description="Helical" evidence="2">
    <location>
        <begin position="108"/>
        <end position="127"/>
    </location>
</feature>
<dbReference type="AlphaFoldDB" id="A0AAX2CD28"/>
<feature type="transmembrane region" description="Helical" evidence="2">
    <location>
        <begin position="445"/>
        <end position="463"/>
    </location>
</feature>
<gene>
    <name evidence="3" type="ORF">BCB44BAC_00805</name>
</gene>
<sequence length="468" mass="53320">MEENMVNKLKQTDNYFPHFLLLFIVFQPILDLLTSFSIYILHMSATVGVVVRFAFMLLALGYLLFHIKKPGNRKYIIYLILLGIVLGIGLINNMIVKSPVSFSEEVKFILKSVYPFVLLFGYIIVFKELKDQTDTYNKLITYFLYTTIILSIVMIVSMATGTDFPSYPHSKIGSRGWFFAGNDLSAIFAIMFPIVVLYSIHKTTSFSKIYYWIPTLLAMYASIMVGTKVGYGAIVVTLGIALFFSFIEYMMNRKKEGKGFPQLVNTIVALVVLAGLGVLTPLTPIAKNMGIHLQIYEYKKALREEQERKEGKVVKEDPDEAKKHAQGELTDSEVKSLIYSDRDKFLKVYQRYYKEAPLSQKLFGMGYAGNYTKKIKLIEMDFHDIFFAFGIVGFLIYFIPLLYFGVRLLIRFLANFKQMLTVKYTLLASTILLSLGIGFMSGHVLTAPSVSIFFVVILAYLIVDLRAE</sequence>
<feature type="transmembrane region" description="Helical" evidence="2">
    <location>
        <begin position="385"/>
        <end position="410"/>
    </location>
</feature>